<dbReference type="Pfam" id="PF14693">
    <property type="entry name" value="Ribosomal_TL5_C"/>
    <property type="match status" value="1"/>
</dbReference>
<dbReference type="PANTHER" id="PTHR33284:SF1">
    <property type="entry name" value="RIBOSOMAL PROTEIN L25_GLN-TRNA SYNTHETASE, ANTI-CODON-BINDING DOMAIN-CONTAINING PROTEIN"/>
    <property type="match status" value="1"/>
</dbReference>
<dbReference type="NCBIfam" id="TIGR00731">
    <property type="entry name" value="bL25_bact_ctc"/>
    <property type="match status" value="1"/>
</dbReference>
<dbReference type="Gene3D" id="2.40.240.10">
    <property type="entry name" value="Ribosomal Protein L25, Chain P"/>
    <property type="match status" value="1"/>
</dbReference>
<comment type="similarity">
    <text evidence="5">Belongs to the bacterial ribosomal protein bL25 family. CTC subfamily.</text>
</comment>
<dbReference type="AlphaFoldDB" id="A0A832QCJ1"/>
<feature type="compositionally biased region" description="Acidic residues" evidence="6">
    <location>
        <begin position="189"/>
        <end position="210"/>
    </location>
</feature>
<evidence type="ECO:0000256" key="2">
    <source>
        <dbReference type="ARBA" id="ARBA00022884"/>
    </source>
</evidence>
<proteinExistence type="inferred from homology"/>
<dbReference type="InterPro" id="IPR037121">
    <property type="entry name" value="Ribosomal_bL25_C"/>
</dbReference>
<evidence type="ECO:0000256" key="6">
    <source>
        <dbReference type="SAM" id="MobiDB-lite"/>
    </source>
</evidence>
<dbReference type="GO" id="GO:0003735">
    <property type="term" value="F:structural constituent of ribosome"/>
    <property type="evidence" value="ECO:0007669"/>
    <property type="project" value="InterPro"/>
</dbReference>
<feature type="region of interest" description="Disordered" evidence="6">
    <location>
        <begin position="187"/>
        <end position="220"/>
    </location>
</feature>
<dbReference type="Proteomes" id="UP000576550">
    <property type="component" value="Unassembled WGS sequence"/>
</dbReference>
<evidence type="ECO:0000259" key="8">
    <source>
        <dbReference type="Pfam" id="PF14693"/>
    </source>
</evidence>
<comment type="caution">
    <text evidence="9">The sequence shown here is derived from an EMBL/GenBank/DDBJ whole genome shotgun (WGS) entry which is preliminary data.</text>
</comment>
<keyword evidence="3 5" id="KW-0689">Ribosomal protein</keyword>
<evidence type="ECO:0000259" key="7">
    <source>
        <dbReference type="Pfam" id="PF01386"/>
    </source>
</evidence>
<dbReference type="InterPro" id="IPR011035">
    <property type="entry name" value="Ribosomal_bL25/Gln-tRNA_synth"/>
</dbReference>
<evidence type="ECO:0000313" key="10">
    <source>
        <dbReference type="Proteomes" id="UP000576550"/>
    </source>
</evidence>
<name>A0A832QCJ1_9BACT</name>
<dbReference type="HAMAP" id="MF_01334">
    <property type="entry name" value="Ribosomal_bL25_CTC"/>
    <property type="match status" value="1"/>
</dbReference>
<accession>A0A832QCJ1</accession>
<dbReference type="InterPro" id="IPR029751">
    <property type="entry name" value="Ribosomal_L25_dom"/>
</dbReference>
<dbReference type="InterPro" id="IPR020057">
    <property type="entry name" value="Ribosomal_bL25_b-dom"/>
</dbReference>
<organism evidence="9 10">
    <name type="scientific">Candidatus Dojkabacteria bacterium</name>
    <dbReference type="NCBI Taxonomy" id="2099670"/>
    <lineage>
        <taxon>Bacteria</taxon>
        <taxon>Candidatus Dojkabacteria</taxon>
    </lineage>
</organism>
<evidence type="ECO:0000256" key="1">
    <source>
        <dbReference type="ARBA" id="ARBA00022730"/>
    </source>
</evidence>
<dbReference type="Gene3D" id="2.170.120.20">
    <property type="entry name" value="Ribosomal protein L25, beta domain"/>
    <property type="match status" value="1"/>
</dbReference>
<feature type="domain" description="Large ribosomal subunit protein bL25 beta" evidence="8">
    <location>
        <begin position="100"/>
        <end position="182"/>
    </location>
</feature>
<gene>
    <name evidence="5" type="primary">rplY</name>
    <name evidence="5" type="synonym">ctc</name>
    <name evidence="9" type="ORF">GX533_03110</name>
</gene>
<evidence type="ECO:0000256" key="5">
    <source>
        <dbReference type="HAMAP-Rule" id="MF_01334"/>
    </source>
</evidence>
<keyword evidence="1 5" id="KW-0699">rRNA-binding</keyword>
<protein>
    <recommendedName>
        <fullName evidence="5">Large ribosomal subunit protein bL25</fullName>
    </recommendedName>
    <alternativeName>
        <fullName evidence="5">General stress protein CTC</fullName>
    </alternativeName>
</protein>
<sequence>METIKLLERDINGKKNNVLLSEGFVPAVVYNAKTESKNIMLDSTTAKRIAREATSTTILDAELEGKTFKAIVKEIDINPVNDELRHIAFFEIDESKDMVFSIPFEIVGIAPAVKNNLGVLVEVLQDIEVRCKVKDLLPFIEVDISKLEHPGQSIAISDLNIPDTITLVNEELKHATVVTITELQKEVVVEETEEGTEEAEGEEGAEEEKEEKDTEEKAEE</sequence>
<dbReference type="EMBL" id="DUTP01000005">
    <property type="protein sequence ID" value="HHX99635.1"/>
    <property type="molecule type" value="Genomic_DNA"/>
</dbReference>
<dbReference type="PANTHER" id="PTHR33284">
    <property type="entry name" value="RIBOSOMAL PROTEIN L25/GLN-TRNA SYNTHETASE, ANTI-CODON-BINDING DOMAIN-CONTAINING PROTEIN"/>
    <property type="match status" value="1"/>
</dbReference>
<comment type="function">
    <text evidence="5">This is one of the proteins that binds to the 5S RNA in the ribosome where it forms part of the central protuberance.</text>
</comment>
<dbReference type="InterPro" id="IPR001021">
    <property type="entry name" value="Ribosomal_bL25_long"/>
</dbReference>
<dbReference type="Pfam" id="PF01386">
    <property type="entry name" value="Ribosomal_L25p"/>
    <property type="match status" value="1"/>
</dbReference>
<dbReference type="GO" id="GO:0008097">
    <property type="term" value="F:5S rRNA binding"/>
    <property type="evidence" value="ECO:0007669"/>
    <property type="project" value="InterPro"/>
</dbReference>
<dbReference type="CDD" id="cd00495">
    <property type="entry name" value="Ribosomal_L25_TL5_CTC"/>
    <property type="match status" value="1"/>
</dbReference>
<evidence type="ECO:0000256" key="3">
    <source>
        <dbReference type="ARBA" id="ARBA00022980"/>
    </source>
</evidence>
<comment type="subunit">
    <text evidence="5">Part of the 50S ribosomal subunit; part of the 5S rRNA/L5/L18/L25 subcomplex. Contacts the 5S rRNA. Binds to the 5S rRNA independently of L5 and L18.</text>
</comment>
<dbReference type="SUPFAM" id="SSF50715">
    <property type="entry name" value="Ribosomal protein L25-like"/>
    <property type="match status" value="1"/>
</dbReference>
<evidence type="ECO:0000256" key="4">
    <source>
        <dbReference type="ARBA" id="ARBA00023274"/>
    </source>
</evidence>
<evidence type="ECO:0000313" key="9">
    <source>
        <dbReference type="EMBL" id="HHX99635.1"/>
    </source>
</evidence>
<feature type="compositionally biased region" description="Basic and acidic residues" evidence="6">
    <location>
        <begin position="211"/>
        <end position="220"/>
    </location>
</feature>
<keyword evidence="2 5" id="KW-0694">RNA-binding</keyword>
<dbReference type="InterPro" id="IPR020056">
    <property type="entry name" value="Rbsml_bL25/Gln-tRNA_synth_N"/>
</dbReference>
<keyword evidence="4 5" id="KW-0687">Ribonucleoprotein</keyword>
<dbReference type="InterPro" id="IPR020930">
    <property type="entry name" value="Ribosomal_uL5_bac-type"/>
</dbReference>
<feature type="domain" description="Large ribosomal subunit protein bL25 L25" evidence="7">
    <location>
        <begin position="8"/>
        <end position="89"/>
    </location>
</feature>
<dbReference type="GO" id="GO:0006412">
    <property type="term" value="P:translation"/>
    <property type="evidence" value="ECO:0007669"/>
    <property type="project" value="UniProtKB-UniRule"/>
</dbReference>
<dbReference type="GO" id="GO:0022625">
    <property type="term" value="C:cytosolic large ribosomal subunit"/>
    <property type="evidence" value="ECO:0007669"/>
    <property type="project" value="TreeGrafter"/>
</dbReference>
<reference evidence="9 10" key="1">
    <citation type="journal article" date="2020" name="Biotechnol. Biofuels">
        <title>New insights from the biogas microbiome by comprehensive genome-resolved metagenomics of nearly 1600 species originating from multiple anaerobic digesters.</title>
        <authorList>
            <person name="Campanaro S."/>
            <person name="Treu L."/>
            <person name="Rodriguez-R L.M."/>
            <person name="Kovalovszki A."/>
            <person name="Ziels R.M."/>
            <person name="Maus I."/>
            <person name="Zhu X."/>
            <person name="Kougias P.G."/>
            <person name="Basile A."/>
            <person name="Luo G."/>
            <person name="Schluter A."/>
            <person name="Konstantinidis K.T."/>
            <person name="Angelidaki I."/>
        </authorList>
    </citation>
    <scope>NUCLEOTIDE SEQUENCE [LARGE SCALE GENOMIC DNA]</scope>
    <source>
        <strain evidence="9">AS05jafATM_89</strain>
    </source>
</reference>